<feature type="region of interest" description="Disordered" evidence="1">
    <location>
        <begin position="64"/>
        <end position="95"/>
    </location>
</feature>
<keyword evidence="2" id="KW-1133">Transmembrane helix</keyword>
<keyword evidence="4" id="KW-1185">Reference proteome</keyword>
<evidence type="ECO:0000313" key="3">
    <source>
        <dbReference type="EMBL" id="MBB6627663.1"/>
    </source>
</evidence>
<feature type="compositionally biased region" description="Low complexity" evidence="1">
    <location>
        <begin position="396"/>
        <end position="410"/>
    </location>
</feature>
<accession>A0A7X0RG25</accession>
<feature type="transmembrane region" description="Helical" evidence="2">
    <location>
        <begin position="40"/>
        <end position="61"/>
    </location>
</feature>
<evidence type="ECO:0000256" key="2">
    <source>
        <dbReference type="SAM" id="Phobius"/>
    </source>
</evidence>
<gene>
    <name evidence="3" type="ORF">H5V45_10050</name>
</gene>
<proteinExistence type="predicted"/>
<evidence type="ECO:0008006" key="5">
    <source>
        <dbReference type="Google" id="ProtNLM"/>
    </source>
</evidence>
<reference evidence="3 4" key="1">
    <citation type="submission" date="2020-08" db="EMBL/GenBank/DDBJ databases">
        <authorList>
            <person name="Seo M.-J."/>
        </authorList>
    </citation>
    <scope>NUCLEOTIDE SEQUENCE [LARGE SCALE GENOMIC DNA]</scope>
    <source>
        <strain evidence="3 4">KIGAM211</strain>
    </source>
</reference>
<feature type="region of interest" description="Disordered" evidence="1">
    <location>
        <begin position="389"/>
        <end position="410"/>
    </location>
</feature>
<dbReference type="Proteomes" id="UP000523955">
    <property type="component" value="Unassembled WGS sequence"/>
</dbReference>
<name>A0A7X0RG25_9ACTN</name>
<evidence type="ECO:0000313" key="4">
    <source>
        <dbReference type="Proteomes" id="UP000523955"/>
    </source>
</evidence>
<organism evidence="3 4">
    <name type="scientific">Nocardioides luti</name>
    <dbReference type="NCBI Taxonomy" id="2761101"/>
    <lineage>
        <taxon>Bacteria</taxon>
        <taxon>Bacillati</taxon>
        <taxon>Actinomycetota</taxon>
        <taxon>Actinomycetes</taxon>
        <taxon>Propionibacteriales</taxon>
        <taxon>Nocardioidaceae</taxon>
        <taxon>Nocardioides</taxon>
    </lineage>
</organism>
<evidence type="ECO:0000256" key="1">
    <source>
        <dbReference type="SAM" id="MobiDB-lite"/>
    </source>
</evidence>
<feature type="compositionally biased region" description="Low complexity" evidence="1">
    <location>
        <begin position="77"/>
        <end position="86"/>
    </location>
</feature>
<dbReference type="EMBL" id="JACKXE010000001">
    <property type="protein sequence ID" value="MBB6627663.1"/>
    <property type="molecule type" value="Genomic_DNA"/>
</dbReference>
<keyword evidence="2" id="KW-0472">Membrane</keyword>
<keyword evidence="2" id="KW-0812">Transmembrane</keyword>
<dbReference type="AlphaFoldDB" id="A0A7X0RG25"/>
<comment type="caution">
    <text evidence="3">The sequence shown here is derived from an EMBL/GenBank/DDBJ whole genome shotgun (WGS) entry which is preliminary data.</text>
</comment>
<sequence>MTTEIEDMLVRELDAVAGGIEVPPMPSVVTEAGEARTSHVWQPLLVAAAVVLIVGVVALALSRQGDGEPQPAPSGPSPTTGSPSPGRSDARIPVTPPTVPYVLDQVLYVDGQAVPGAWQGVQSRDGVWLAQQFDQSWWWGGPGVEPSRIEAELEQPPVLSPDGRYIAFLDRNGDPTPLTGFTTGAGGEGFGAAPVEISRSEDGVLPSIRAVTDDGDVIVQGTRTSILWHAQDPSQAVVDLSATAADQVVLQGTAAGLVVVDGSDGATDATGTAPYLATVSADGALTRTGTLPTYDALAVSPGGSRLVRSPAGTLGGEVASVDTLLARPVAGGDETTLAAPAGWAFAVNTWAWEDETILVAVLVPSSSDGRTAPRMARCDVELASCRELRTRDADTSTDPSSSASTGAAVGTSSAEEALTAVVEAVVADDRAGLADQAVVADGEWAQLVDYAAGGGVGEIAPCRANGGGTFDCEIPFEASPSTTYYAIVEPAGNAYGWRISYVGVGGA</sequence>
<dbReference type="RefSeq" id="WP_185252802.1">
    <property type="nucleotide sequence ID" value="NZ_JACKXE010000001.1"/>
</dbReference>
<protein>
    <recommendedName>
        <fullName evidence="5">WD40-like Beta Propeller Repeat</fullName>
    </recommendedName>
</protein>